<protein>
    <recommendedName>
        <fullName evidence="2">Sialate O-acetylesterase domain-containing protein</fullName>
    </recommendedName>
</protein>
<evidence type="ECO:0000259" key="2">
    <source>
        <dbReference type="Pfam" id="PF03629"/>
    </source>
</evidence>
<dbReference type="PANTHER" id="PTHR22901">
    <property type="entry name" value="SIALATE O-ACETYLESTERASE"/>
    <property type="match status" value="1"/>
</dbReference>
<dbReference type="Proteomes" id="UP000643810">
    <property type="component" value="Unassembled WGS sequence"/>
</dbReference>
<dbReference type="Gene3D" id="3.40.50.1110">
    <property type="entry name" value="SGNH hydrolase"/>
    <property type="match status" value="1"/>
</dbReference>
<proteinExistence type="predicted"/>
<accession>A0ABR7GGC6</accession>
<dbReference type="Pfam" id="PF03629">
    <property type="entry name" value="SASA"/>
    <property type="match status" value="1"/>
</dbReference>
<dbReference type="PANTHER" id="PTHR22901:SF0">
    <property type="entry name" value="SIALATE O-ACETYLESTERASE"/>
    <property type="match status" value="1"/>
</dbReference>
<evidence type="ECO:0000256" key="1">
    <source>
        <dbReference type="ARBA" id="ARBA00022801"/>
    </source>
</evidence>
<dbReference type="RefSeq" id="WP_186854333.1">
    <property type="nucleotide sequence ID" value="NZ_JACOPG010000003.1"/>
</dbReference>
<dbReference type="InterPro" id="IPR039329">
    <property type="entry name" value="SIAE"/>
</dbReference>
<evidence type="ECO:0000313" key="4">
    <source>
        <dbReference type="Proteomes" id="UP000643810"/>
    </source>
</evidence>
<dbReference type="EMBL" id="JACOPG010000003">
    <property type="protein sequence ID" value="MBC5686509.1"/>
    <property type="molecule type" value="Genomic_DNA"/>
</dbReference>
<gene>
    <name evidence="3" type="ORF">H8R94_07850</name>
</gene>
<evidence type="ECO:0000313" key="3">
    <source>
        <dbReference type="EMBL" id="MBC5686509.1"/>
    </source>
</evidence>
<keyword evidence="4" id="KW-1185">Reference proteome</keyword>
<dbReference type="SUPFAM" id="SSF52266">
    <property type="entry name" value="SGNH hydrolase"/>
    <property type="match status" value="1"/>
</dbReference>
<comment type="caution">
    <text evidence="3">The sequence shown here is derived from an EMBL/GenBank/DDBJ whole genome shotgun (WGS) entry which is preliminary data.</text>
</comment>
<reference evidence="3 4" key="1">
    <citation type="submission" date="2020-08" db="EMBL/GenBank/DDBJ databases">
        <title>Genome public.</title>
        <authorList>
            <person name="Liu C."/>
            <person name="Sun Q."/>
        </authorList>
    </citation>
    <scope>NUCLEOTIDE SEQUENCE [LARGE SCALE GENOMIC DNA]</scope>
    <source>
        <strain evidence="3 4">NSJ-9</strain>
    </source>
</reference>
<name>A0ABR7GGC6_9FIRM</name>
<feature type="domain" description="Sialate O-acetylesterase" evidence="2">
    <location>
        <begin position="307"/>
        <end position="426"/>
    </location>
</feature>
<sequence length="537" mass="61109">MKLAKVFSNGMVLQRQKPVYIWGESQPNQMVRAEIQGKSAEVMADETGHFCLKLEPLVASASEVLQVSDGIETMTLEDIAIGEVYIAGGQSNMEFPLRYEKYHEQVMGLDDHELRFFDVPKKFYEEQDSDFDYSAVGRWRRATSEENLAYFSAVAFYFAKEIREKVGVPVGIIGCNWGGTYSCAWMDQDTVERVGKPWMEKWEKSVEGKDMEQFWAERKADPQSDAGKPCLSPFDQVVLPRTPSMEEIGKAMMDMAQKGLESMSPEALAEQKKALGLDENASLQEMMAKTMEAYRIEYVDARTMPGILYEHMVKQIAPFSARGVLWYQGESDDVPGLQSLYTDMMKGLVSDWRKLWKDEALPFFEVQLPGWRDWMMQTNLDYATIRRCQEEASKTVDGLYMASISDVGEEHDIHPKDKRTVGHRLALLARKYLYGEDILCEAPRPEGIKREGDTIRIKMAYAKDGLEIAGDSINALSVLENGREIPYQALVDGDSLVLRLEEMTEESLQIRFARDAWYQVNLFNAAGIPAIPFETRC</sequence>
<keyword evidence="1" id="KW-0378">Hydrolase</keyword>
<dbReference type="InterPro" id="IPR005181">
    <property type="entry name" value="SASA"/>
</dbReference>
<dbReference type="InterPro" id="IPR036514">
    <property type="entry name" value="SGNH_hydro_sf"/>
</dbReference>
<organism evidence="3 4">
    <name type="scientific">Roseburia lenta</name>
    <dbReference type="NCBI Taxonomy" id="2763061"/>
    <lineage>
        <taxon>Bacteria</taxon>
        <taxon>Bacillati</taxon>
        <taxon>Bacillota</taxon>
        <taxon>Clostridia</taxon>
        <taxon>Lachnospirales</taxon>
        <taxon>Lachnospiraceae</taxon>
        <taxon>Roseburia</taxon>
    </lineage>
</organism>